<keyword evidence="5 6" id="KW-0472">Membrane</keyword>
<keyword evidence="6" id="KW-1003">Cell membrane</keyword>
<feature type="transmembrane region" description="Helical" evidence="6">
    <location>
        <begin position="71"/>
        <end position="90"/>
    </location>
</feature>
<reference evidence="7 8" key="1">
    <citation type="submission" date="2020-02" db="EMBL/GenBank/DDBJ databases">
        <title>Bacillus aquiflavi sp. nov., isolated from yellow water of strong flavor Chinese baijiu in Yibin region of China.</title>
        <authorList>
            <person name="Xie J."/>
        </authorList>
    </citation>
    <scope>NUCLEOTIDE SEQUENCE [LARGE SCALE GENOMIC DNA]</scope>
    <source>
        <strain evidence="7 8">SA4</strain>
    </source>
</reference>
<dbReference type="RefSeq" id="WP_163177008.1">
    <property type="nucleotide sequence ID" value="NZ_JAAIWM010000001.1"/>
</dbReference>
<keyword evidence="8" id="KW-1185">Reference proteome</keyword>
<dbReference type="PANTHER" id="PTHR43701">
    <property type="entry name" value="MEMBRANE TRANSPORTER PROTEIN MJ0441-RELATED"/>
    <property type="match status" value="1"/>
</dbReference>
<dbReference type="InterPro" id="IPR051598">
    <property type="entry name" value="TSUP/Inactive_protease-like"/>
</dbReference>
<dbReference type="GO" id="GO:0005886">
    <property type="term" value="C:plasma membrane"/>
    <property type="evidence" value="ECO:0007669"/>
    <property type="project" value="UniProtKB-SubCell"/>
</dbReference>
<dbReference type="Pfam" id="PF01925">
    <property type="entry name" value="TauE"/>
    <property type="match status" value="1"/>
</dbReference>
<comment type="caution">
    <text evidence="7">The sequence shown here is derived from an EMBL/GenBank/DDBJ whole genome shotgun (WGS) entry which is preliminary data.</text>
</comment>
<proteinExistence type="inferred from homology"/>
<keyword evidence="4 6" id="KW-1133">Transmembrane helix</keyword>
<gene>
    <name evidence="7" type="ORF">G4D63_01580</name>
</gene>
<keyword evidence="3 6" id="KW-0812">Transmembrane</keyword>
<accession>A0A6M0Q226</accession>
<sequence>MEILLFIIIGFIGTFIGTLAGGGGLISLPCMLLLGVPIHSAIAANKFANTCSSFTSFLVLLKKRNIKLKTALVIAPVGIVGGISGGLIATSLSQETMMSVAIFLLIFALTLSFLKKPKQASQSGDHQVSKKVYPLLYGIGLYDGMFGPGQGTLQMYTYLYNGFSYMSAMALTRFLTFLSCLGAFSTYFLTGHLDWKVALSLVIGSILGAQLSVRVADKLSSNHLKLILRTITVLLIIQLSFNLVT</sequence>
<evidence type="ECO:0000256" key="2">
    <source>
        <dbReference type="ARBA" id="ARBA00009142"/>
    </source>
</evidence>
<feature type="transmembrane region" description="Helical" evidence="6">
    <location>
        <begin position="195"/>
        <end position="214"/>
    </location>
</feature>
<feature type="transmembrane region" description="Helical" evidence="6">
    <location>
        <begin position="6"/>
        <end position="36"/>
    </location>
</feature>
<name>A0A6M0Q226_9BACI</name>
<dbReference type="AlphaFoldDB" id="A0A6M0Q226"/>
<feature type="transmembrane region" description="Helical" evidence="6">
    <location>
        <begin position="226"/>
        <end position="244"/>
    </location>
</feature>
<evidence type="ECO:0000256" key="1">
    <source>
        <dbReference type="ARBA" id="ARBA00004141"/>
    </source>
</evidence>
<protein>
    <recommendedName>
        <fullName evidence="6">Probable membrane transporter protein</fullName>
    </recommendedName>
</protein>
<evidence type="ECO:0000256" key="6">
    <source>
        <dbReference type="RuleBase" id="RU363041"/>
    </source>
</evidence>
<organism evidence="7 8">
    <name type="scientific">Bacillus mesophilus</name>
    <dbReference type="NCBI Taxonomy" id="1808955"/>
    <lineage>
        <taxon>Bacteria</taxon>
        <taxon>Bacillati</taxon>
        <taxon>Bacillota</taxon>
        <taxon>Bacilli</taxon>
        <taxon>Bacillales</taxon>
        <taxon>Bacillaceae</taxon>
        <taxon>Bacillus</taxon>
    </lineage>
</organism>
<comment type="subcellular location">
    <subcellularLocation>
        <location evidence="6">Cell membrane</location>
        <topology evidence="6">Multi-pass membrane protein</topology>
    </subcellularLocation>
    <subcellularLocation>
        <location evidence="1">Membrane</location>
        <topology evidence="1">Multi-pass membrane protein</topology>
    </subcellularLocation>
</comment>
<feature type="transmembrane region" description="Helical" evidence="6">
    <location>
        <begin position="96"/>
        <end position="114"/>
    </location>
</feature>
<dbReference type="PANTHER" id="PTHR43701:SF2">
    <property type="entry name" value="MEMBRANE TRANSPORTER PROTEIN YJNA-RELATED"/>
    <property type="match status" value="1"/>
</dbReference>
<feature type="transmembrane region" description="Helical" evidence="6">
    <location>
        <begin position="170"/>
        <end position="189"/>
    </location>
</feature>
<evidence type="ECO:0000313" key="7">
    <source>
        <dbReference type="EMBL" id="NEY70421.1"/>
    </source>
</evidence>
<dbReference type="EMBL" id="JAAIWM010000001">
    <property type="protein sequence ID" value="NEY70421.1"/>
    <property type="molecule type" value="Genomic_DNA"/>
</dbReference>
<dbReference type="Proteomes" id="UP000481043">
    <property type="component" value="Unassembled WGS sequence"/>
</dbReference>
<evidence type="ECO:0000313" key="8">
    <source>
        <dbReference type="Proteomes" id="UP000481043"/>
    </source>
</evidence>
<dbReference type="InterPro" id="IPR002781">
    <property type="entry name" value="TM_pro_TauE-like"/>
</dbReference>
<evidence type="ECO:0000256" key="3">
    <source>
        <dbReference type="ARBA" id="ARBA00022692"/>
    </source>
</evidence>
<evidence type="ECO:0000256" key="5">
    <source>
        <dbReference type="ARBA" id="ARBA00023136"/>
    </source>
</evidence>
<comment type="similarity">
    <text evidence="2 6">Belongs to the 4-toluene sulfonate uptake permease (TSUP) (TC 2.A.102) family.</text>
</comment>
<evidence type="ECO:0000256" key="4">
    <source>
        <dbReference type="ARBA" id="ARBA00022989"/>
    </source>
</evidence>